<dbReference type="InterPro" id="IPR014710">
    <property type="entry name" value="RmlC-like_jellyroll"/>
</dbReference>
<dbReference type="Proteomes" id="UP000184406">
    <property type="component" value="Unassembled WGS sequence"/>
</dbReference>
<dbReference type="AlphaFoldDB" id="A0A1M4YZX6"/>
<evidence type="ECO:0000313" key="2">
    <source>
        <dbReference type="EMBL" id="SHF11248.1"/>
    </source>
</evidence>
<dbReference type="EMBL" id="FQUX01000002">
    <property type="protein sequence ID" value="SHF11248.1"/>
    <property type="molecule type" value="Genomic_DNA"/>
</dbReference>
<feature type="chain" id="PRO_5012251446" description="DUF4437 domain-containing protein" evidence="1">
    <location>
        <begin position="20"/>
        <end position="284"/>
    </location>
</feature>
<keyword evidence="3" id="KW-1185">Reference proteome</keyword>
<dbReference type="Pfam" id="PF14499">
    <property type="entry name" value="DUF4437"/>
    <property type="match status" value="1"/>
</dbReference>
<dbReference type="InterPro" id="IPR028013">
    <property type="entry name" value="DUF4437"/>
</dbReference>
<dbReference type="SUPFAM" id="SSF51182">
    <property type="entry name" value="RmlC-like cupins"/>
    <property type="match status" value="1"/>
</dbReference>
<feature type="signal peptide" evidence="1">
    <location>
        <begin position="1"/>
        <end position="19"/>
    </location>
</feature>
<evidence type="ECO:0000256" key="1">
    <source>
        <dbReference type="SAM" id="SignalP"/>
    </source>
</evidence>
<dbReference type="Gene3D" id="2.60.120.10">
    <property type="entry name" value="Jelly Rolls"/>
    <property type="match status" value="2"/>
</dbReference>
<protein>
    <recommendedName>
        <fullName evidence="4">DUF4437 domain-containing protein</fullName>
    </recommendedName>
</protein>
<keyword evidence="1" id="KW-0732">Signal</keyword>
<dbReference type="InterPro" id="IPR011051">
    <property type="entry name" value="RmlC_Cupin_sf"/>
</dbReference>
<dbReference type="CDD" id="cd06989">
    <property type="entry name" value="cupin_DRT102"/>
    <property type="match status" value="1"/>
</dbReference>
<evidence type="ECO:0008006" key="4">
    <source>
        <dbReference type="Google" id="ProtNLM"/>
    </source>
</evidence>
<gene>
    <name evidence="2" type="ORF">SAMN03080594_102639</name>
</gene>
<name>A0A1M4YZX6_9FLAO</name>
<sequence length="284" mass="30911">MKFIISLVLVSTLVFLGSAQETPKTDAAKSTNEVVTADNVEWGWLNPSRGDKSPAAGKLWGDRTKNGPAGFLVKFKKGFSSPPHIHNITYRGVVIEGLLHNDDEKAKEQWLPAGSFWVQPAGEAHITAATGEANLAYIEIQEGPYLVKSTTEAFDNGERPLNVDKSNLVWLNASDITWIKDNSGVQTAFLWGSHKEDELNASLIKFPAGFKGEIINNSPNLRAVIIQGSITHQTAKDDKVDVLDAGSYFGAAENSTHKISSEIESIVYVRTNGKFEVASSTPIE</sequence>
<proteinExistence type="predicted"/>
<evidence type="ECO:0000313" key="3">
    <source>
        <dbReference type="Proteomes" id="UP000184406"/>
    </source>
</evidence>
<reference evidence="3" key="1">
    <citation type="submission" date="2016-11" db="EMBL/GenBank/DDBJ databases">
        <authorList>
            <person name="Varghese N."/>
            <person name="Submissions S."/>
        </authorList>
    </citation>
    <scope>NUCLEOTIDE SEQUENCE [LARGE SCALE GENOMIC DNA]</scope>
    <source>
        <strain evidence="3">DSM 17539</strain>
    </source>
</reference>
<organism evidence="2 3">
    <name type="scientific">Arenibacter palladensis</name>
    <dbReference type="NCBI Taxonomy" id="237373"/>
    <lineage>
        <taxon>Bacteria</taxon>
        <taxon>Pseudomonadati</taxon>
        <taxon>Bacteroidota</taxon>
        <taxon>Flavobacteriia</taxon>
        <taxon>Flavobacteriales</taxon>
        <taxon>Flavobacteriaceae</taxon>
        <taxon>Arenibacter</taxon>
    </lineage>
</organism>
<dbReference type="RefSeq" id="WP_072861443.1">
    <property type="nucleotide sequence ID" value="NZ_FQUX01000002.1"/>
</dbReference>
<accession>A0A1M4YZX6</accession>
<dbReference type="OrthoDB" id="291085at2"/>